<evidence type="ECO:0000313" key="4">
    <source>
        <dbReference type="Proteomes" id="UP000648187"/>
    </source>
</evidence>
<protein>
    <recommendedName>
        <fullName evidence="2">DUF7041 domain-containing protein</fullName>
    </recommendedName>
</protein>
<dbReference type="PANTHER" id="PTHR33327:SF3">
    <property type="entry name" value="RNA-DIRECTED DNA POLYMERASE"/>
    <property type="match status" value="1"/>
</dbReference>
<dbReference type="AlphaFoldDB" id="A0A835GGW2"/>
<dbReference type="InterPro" id="IPR055469">
    <property type="entry name" value="DUF7041"/>
</dbReference>
<comment type="caution">
    <text evidence="3">The sequence shown here is derived from an EMBL/GenBank/DDBJ whole genome shotgun (WGS) entry which is preliminary data.</text>
</comment>
<keyword evidence="4" id="KW-1185">Reference proteome</keyword>
<evidence type="ECO:0000259" key="2">
    <source>
        <dbReference type="Pfam" id="PF23055"/>
    </source>
</evidence>
<feature type="region of interest" description="Disordered" evidence="1">
    <location>
        <begin position="425"/>
        <end position="445"/>
    </location>
</feature>
<dbReference type="PANTHER" id="PTHR33327">
    <property type="entry name" value="ENDONUCLEASE"/>
    <property type="match status" value="1"/>
</dbReference>
<feature type="domain" description="DUF7041" evidence="2">
    <location>
        <begin position="27"/>
        <end position="109"/>
    </location>
</feature>
<dbReference type="Proteomes" id="UP000648187">
    <property type="component" value="Unassembled WGS sequence"/>
</dbReference>
<dbReference type="EMBL" id="JACKWZ010000116">
    <property type="protein sequence ID" value="KAF9415154.1"/>
    <property type="molecule type" value="Genomic_DNA"/>
</dbReference>
<reference evidence="3" key="1">
    <citation type="submission" date="2020-08" db="EMBL/GenBank/DDBJ databases">
        <title>Spodoptera exigua strain:BAW_Kor-Di-RS1 Genome sequencing and assembly.</title>
        <authorList>
            <person name="Kim J."/>
            <person name="Nam H.Y."/>
            <person name="Kwon M."/>
            <person name="Choi J.H."/>
            <person name="Cho S.R."/>
            <person name="Kim G.-H."/>
        </authorList>
    </citation>
    <scope>NUCLEOTIDE SEQUENCE</scope>
    <source>
        <strain evidence="3">BAW_Kor-Di-RS1</strain>
        <tissue evidence="3">Whole-body</tissue>
    </source>
</reference>
<evidence type="ECO:0000313" key="3">
    <source>
        <dbReference type="EMBL" id="KAF9415154.1"/>
    </source>
</evidence>
<sequence length="496" mass="56048">MDDASPMKPQATLSKEDVEMISVKSRIPPFWRDKPRLWFAQFETMVSNQKLSEEGKFGLAVAQLDKVDVEQISDIILSSARTGRFEALKTRLLSVYEESENKQLQKLLNEVELGDQRPSQLLRRMRDLARDKMPDETLRMLWMSHLPSSTRAVLAVSEESKLDSLAAMADKMGEQTKEANSVCSCSHTSAATQSSTPSPDDRIINMIEALTKEVAALKMDRSRNYYRGPRRDRYRSRSRSKSTSRDSSICYFHRKFGKEAYRCRKPCLSVLGHVTSASVSSINTVDDRQPFHDLLAKYPDITRPTLKLCRHRASTAELLFGRTLRLPGEFYGGATSTCNTSSHFMNNLTEALRKAQVQRKANKSTAVFIHDDLLKTTHVYIRNDAVRRPLTPTYSATSPSLAGHLNHLYASLRGNNVVTYTRSIQAHRTSGRRQSEQRTEPSAAARPRCMRHLCRLATALAHRFEKRQHTCAVAHGTLAIGSVRTCIYVPRRASPS</sequence>
<name>A0A835GGW2_SPOEX</name>
<proteinExistence type="predicted"/>
<evidence type="ECO:0000256" key="1">
    <source>
        <dbReference type="SAM" id="MobiDB-lite"/>
    </source>
</evidence>
<accession>A0A835GGW2</accession>
<gene>
    <name evidence="3" type="ORF">HW555_007131</name>
</gene>
<dbReference type="Pfam" id="PF23055">
    <property type="entry name" value="DUF7041"/>
    <property type="match status" value="1"/>
</dbReference>
<organism evidence="3 4">
    <name type="scientific">Spodoptera exigua</name>
    <name type="common">Beet armyworm</name>
    <name type="synonym">Noctua fulgens</name>
    <dbReference type="NCBI Taxonomy" id="7107"/>
    <lineage>
        <taxon>Eukaryota</taxon>
        <taxon>Metazoa</taxon>
        <taxon>Ecdysozoa</taxon>
        <taxon>Arthropoda</taxon>
        <taxon>Hexapoda</taxon>
        <taxon>Insecta</taxon>
        <taxon>Pterygota</taxon>
        <taxon>Neoptera</taxon>
        <taxon>Endopterygota</taxon>
        <taxon>Lepidoptera</taxon>
        <taxon>Glossata</taxon>
        <taxon>Ditrysia</taxon>
        <taxon>Noctuoidea</taxon>
        <taxon>Noctuidae</taxon>
        <taxon>Amphipyrinae</taxon>
        <taxon>Spodoptera</taxon>
    </lineage>
</organism>